<evidence type="ECO:0000313" key="1">
    <source>
        <dbReference type="EMBL" id="KAJ7075982.1"/>
    </source>
</evidence>
<accession>A0AAD6TQD2</accession>
<dbReference type="Proteomes" id="UP001222325">
    <property type="component" value="Unassembled WGS sequence"/>
</dbReference>
<comment type="caution">
    <text evidence="1">The sequence shown here is derived from an EMBL/GenBank/DDBJ whole genome shotgun (WGS) entry which is preliminary data.</text>
</comment>
<organism evidence="1 2">
    <name type="scientific">Mycena belliarum</name>
    <dbReference type="NCBI Taxonomy" id="1033014"/>
    <lineage>
        <taxon>Eukaryota</taxon>
        <taxon>Fungi</taxon>
        <taxon>Dikarya</taxon>
        <taxon>Basidiomycota</taxon>
        <taxon>Agaricomycotina</taxon>
        <taxon>Agaricomycetes</taxon>
        <taxon>Agaricomycetidae</taxon>
        <taxon>Agaricales</taxon>
        <taxon>Marasmiineae</taxon>
        <taxon>Mycenaceae</taxon>
        <taxon>Mycena</taxon>
    </lineage>
</organism>
<dbReference type="EMBL" id="JARJCN010000086">
    <property type="protein sequence ID" value="KAJ7075982.1"/>
    <property type="molecule type" value="Genomic_DNA"/>
</dbReference>
<reference evidence="1" key="1">
    <citation type="submission" date="2023-03" db="EMBL/GenBank/DDBJ databases">
        <title>Massive genome expansion in bonnet fungi (Mycena s.s.) driven by repeated elements and novel gene families across ecological guilds.</title>
        <authorList>
            <consortium name="Lawrence Berkeley National Laboratory"/>
            <person name="Harder C.B."/>
            <person name="Miyauchi S."/>
            <person name="Viragh M."/>
            <person name="Kuo A."/>
            <person name="Thoen E."/>
            <person name="Andreopoulos B."/>
            <person name="Lu D."/>
            <person name="Skrede I."/>
            <person name="Drula E."/>
            <person name="Henrissat B."/>
            <person name="Morin E."/>
            <person name="Kohler A."/>
            <person name="Barry K."/>
            <person name="LaButti K."/>
            <person name="Morin E."/>
            <person name="Salamov A."/>
            <person name="Lipzen A."/>
            <person name="Mereny Z."/>
            <person name="Hegedus B."/>
            <person name="Baldrian P."/>
            <person name="Stursova M."/>
            <person name="Weitz H."/>
            <person name="Taylor A."/>
            <person name="Grigoriev I.V."/>
            <person name="Nagy L.G."/>
            <person name="Martin F."/>
            <person name="Kauserud H."/>
        </authorList>
    </citation>
    <scope>NUCLEOTIDE SEQUENCE</scope>
    <source>
        <strain evidence="1">CBHHK173m</strain>
    </source>
</reference>
<sequence>MPMTTPTYASTAANLNSAFPLDYKRYKSLLFPTGGTTPFIVDIPKPPNSSDDPPLYGLSYMHWLTGSATCSPVNHTCIEIKQVRNGSIDEHILVIMADQDHTPNHPGVLPRNQCIESFLNGGTWEGNVLAVKQVGNQIADVLPEQVDELATAVQFFFRIRQAKAQSAVINRHLYG</sequence>
<gene>
    <name evidence="1" type="ORF">B0H15DRAFT_805824</name>
</gene>
<dbReference type="AlphaFoldDB" id="A0AAD6TQD2"/>
<proteinExistence type="predicted"/>
<protein>
    <submittedName>
        <fullName evidence="1">Uncharacterized protein</fullName>
    </submittedName>
</protein>
<name>A0AAD6TQD2_9AGAR</name>
<keyword evidence="2" id="KW-1185">Reference proteome</keyword>
<evidence type="ECO:0000313" key="2">
    <source>
        <dbReference type="Proteomes" id="UP001222325"/>
    </source>
</evidence>